<dbReference type="Proteomes" id="UP000515947">
    <property type="component" value="Chromosome"/>
</dbReference>
<dbReference type="Gene3D" id="3.40.50.150">
    <property type="entry name" value="Vaccinia Virus protein VP39"/>
    <property type="match status" value="1"/>
</dbReference>
<keyword evidence="1" id="KW-0808">Transferase</keyword>
<dbReference type="Pfam" id="PF13578">
    <property type="entry name" value="Methyltransf_24"/>
    <property type="match status" value="1"/>
</dbReference>
<accession>A0A7G9RHK5</accession>
<name>A0A7G9RHK5_9ACTN</name>
<evidence type="ECO:0000313" key="2">
    <source>
        <dbReference type="Proteomes" id="UP000515947"/>
    </source>
</evidence>
<sequence length="234" mass="25904">MHTAKRAYATTAQAVGRGLTRIGVLSDEPPPLDRRLRHWAYSLTKVHDSLAIARLDVPWWTYDAIAAVTQWFEERTGPVRVFEYGSGASTLWLARRASYVHSVEHHRGFGEMVAGELAGLDHVELQIVEPEVSAQPRVPSAKEGHQGLDFARYVAAIDSVPGSFDLVVVDGRAREACLAAAQDRLAPGGIIVFDNTRRRRYREAIGRSGMAEERYTGLTPTLPYPDQTSILRAV</sequence>
<dbReference type="SUPFAM" id="SSF53335">
    <property type="entry name" value="S-adenosyl-L-methionine-dependent methyltransferases"/>
    <property type="match status" value="1"/>
</dbReference>
<organism evidence="1 2">
    <name type="scientific">Nocardioides mesophilus</name>
    <dbReference type="NCBI Taxonomy" id="433659"/>
    <lineage>
        <taxon>Bacteria</taxon>
        <taxon>Bacillati</taxon>
        <taxon>Actinomycetota</taxon>
        <taxon>Actinomycetes</taxon>
        <taxon>Propionibacteriales</taxon>
        <taxon>Nocardioidaceae</taxon>
        <taxon>Nocardioides</taxon>
    </lineage>
</organism>
<keyword evidence="2" id="KW-1185">Reference proteome</keyword>
<proteinExistence type="predicted"/>
<dbReference type="GO" id="GO:0032259">
    <property type="term" value="P:methylation"/>
    <property type="evidence" value="ECO:0007669"/>
    <property type="project" value="UniProtKB-KW"/>
</dbReference>
<keyword evidence="1" id="KW-0489">Methyltransferase</keyword>
<dbReference type="GO" id="GO:0008168">
    <property type="term" value="F:methyltransferase activity"/>
    <property type="evidence" value="ECO:0007669"/>
    <property type="project" value="UniProtKB-KW"/>
</dbReference>
<dbReference type="InterPro" id="IPR029063">
    <property type="entry name" value="SAM-dependent_MTases_sf"/>
</dbReference>
<dbReference type="AlphaFoldDB" id="A0A7G9RHK5"/>
<evidence type="ECO:0000313" key="1">
    <source>
        <dbReference type="EMBL" id="QNN55080.1"/>
    </source>
</evidence>
<dbReference type="KEGG" id="nmes:H9L09_15120"/>
<gene>
    <name evidence="1" type="ORF">H9L09_15120</name>
</gene>
<reference evidence="1 2" key="1">
    <citation type="submission" date="2020-08" db="EMBL/GenBank/DDBJ databases">
        <title>Genome sequence of Nocardioides mesophilus KACC 16243T.</title>
        <authorList>
            <person name="Hyun D.-W."/>
            <person name="Bae J.-W."/>
        </authorList>
    </citation>
    <scope>NUCLEOTIDE SEQUENCE [LARGE SCALE GENOMIC DNA]</scope>
    <source>
        <strain evidence="1 2">KACC 16243</strain>
    </source>
</reference>
<protein>
    <submittedName>
        <fullName evidence="1">Class I SAM-dependent methyltransferase</fullName>
    </submittedName>
</protein>
<dbReference type="EMBL" id="CP060713">
    <property type="protein sequence ID" value="QNN55080.1"/>
    <property type="molecule type" value="Genomic_DNA"/>
</dbReference>